<dbReference type="SUPFAM" id="SSF89562">
    <property type="entry name" value="RraA-like"/>
    <property type="match status" value="1"/>
</dbReference>
<dbReference type="GO" id="GO:0047443">
    <property type="term" value="F:4-hydroxy-4-methyl-2-oxoglutarate aldolase activity"/>
    <property type="evidence" value="ECO:0007669"/>
    <property type="project" value="TreeGrafter"/>
</dbReference>
<keyword evidence="5" id="KW-0460">Magnesium</keyword>
<evidence type="ECO:0000256" key="4">
    <source>
        <dbReference type="ARBA" id="ARBA00030169"/>
    </source>
</evidence>
<gene>
    <name evidence="6" type="ORF">ACMU_12170</name>
</gene>
<dbReference type="AlphaFoldDB" id="A0A037ZKW9"/>
<evidence type="ECO:0000256" key="3">
    <source>
        <dbReference type="ARBA" id="ARBA00029596"/>
    </source>
</evidence>
<feature type="binding site" evidence="5">
    <location>
        <position position="133"/>
    </location>
    <ligand>
        <name>Mg(2+)</name>
        <dbReference type="ChEBI" id="CHEBI:18420"/>
    </ligand>
</feature>
<dbReference type="GO" id="GO:0008168">
    <property type="term" value="F:methyltransferase activity"/>
    <property type="evidence" value="ECO:0007669"/>
    <property type="project" value="UniProtKB-KW"/>
</dbReference>
<name>A0A037ZKW9_9RHOB</name>
<feature type="binding site" evidence="5">
    <location>
        <position position="132"/>
    </location>
    <ligand>
        <name>substrate</name>
    </ligand>
</feature>
<dbReference type="GO" id="GO:0032259">
    <property type="term" value="P:methylation"/>
    <property type="evidence" value="ECO:0007669"/>
    <property type="project" value="UniProtKB-KW"/>
</dbReference>
<sequence length="238" mass="26232">MSDGSNNIDAKIAETAARFREIYTAAIYDILQEMGHVNQCLDLGIKPLERDMKVAGPAFTIAGHPDPVTDEEYVAKGNQRLLDFEYIDKMYPGCVVAISAGGEDKAGHWGELMSNAAKASGAVGAVMDGGCRDTALVLEIDDWSLFTRYMSPIEGRLRYRVRDYQKPIAMRGSLTDQVRVDPGDWIVGDADGVIVIPADMVDKVLEEAERRKKTETDARNDIRNGEPIKAVLDRYGAF</sequence>
<organism evidence="6 7">
    <name type="scientific">Actibacterium mucosum KCTC 23349</name>
    <dbReference type="NCBI Taxonomy" id="1454373"/>
    <lineage>
        <taxon>Bacteria</taxon>
        <taxon>Pseudomonadati</taxon>
        <taxon>Pseudomonadota</taxon>
        <taxon>Alphaproteobacteria</taxon>
        <taxon>Rhodobacterales</taxon>
        <taxon>Roseobacteraceae</taxon>
        <taxon>Actibacterium</taxon>
    </lineage>
</organism>
<evidence type="ECO:0000256" key="2">
    <source>
        <dbReference type="ARBA" id="ARBA00016549"/>
    </source>
</evidence>
<proteinExistence type="predicted"/>
<comment type="caution">
    <text evidence="6">The sequence shown here is derived from an EMBL/GenBank/DDBJ whole genome shotgun (WGS) entry which is preliminary data.</text>
</comment>
<reference evidence="6 7" key="1">
    <citation type="submission" date="2014-03" db="EMBL/GenBank/DDBJ databases">
        <title>Draft Genome Sequence of Actibacterium mucosum KCTC 23349, a Marine Alphaproteobacterium with Complex Ionic Requirements Isolated from Mediterranean Seawater at Malvarrosa Beach, Valencia, Spain.</title>
        <authorList>
            <person name="Arahal D.R."/>
            <person name="Shao Z."/>
            <person name="Lai Q."/>
            <person name="Pujalte M.J."/>
        </authorList>
    </citation>
    <scope>NUCLEOTIDE SEQUENCE [LARGE SCALE GENOMIC DNA]</scope>
    <source>
        <strain evidence="6 7">KCTC 23349</strain>
    </source>
</reference>
<comment type="cofactor">
    <cofactor evidence="1">
        <name>a divalent metal cation</name>
        <dbReference type="ChEBI" id="CHEBI:60240"/>
    </cofactor>
</comment>
<evidence type="ECO:0000256" key="1">
    <source>
        <dbReference type="ARBA" id="ARBA00001968"/>
    </source>
</evidence>
<dbReference type="PANTHER" id="PTHR33254:SF4">
    <property type="entry name" value="4-HYDROXY-4-METHYL-2-OXOGLUTARATE ALDOLASE 3-RELATED"/>
    <property type="match status" value="1"/>
</dbReference>
<comment type="cofactor">
    <cofactor evidence="5">
        <name>Mg(2+)</name>
        <dbReference type="ChEBI" id="CHEBI:18420"/>
    </cofactor>
</comment>
<dbReference type="Proteomes" id="UP000026249">
    <property type="component" value="Unassembled WGS sequence"/>
</dbReference>
<dbReference type="OrthoDB" id="9812532at2"/>
<accession>A0A037ZKW9</accession>
<dbReference type="InterPro" id="IPR005493">
    <property type="entry name" value="RraA/RraA-like"/>
</dbReference>
<dbReference type="Gene3D" id="3.50.30.40">
    <property type="entry name" value="Ribonuclease E inhibitor RraA/RraA-like"/>
    <property type="match status" value="1"/>
</dbReference>
<keyword evidence="6" id="KW-0808">Transferase</keyword>
<evidence type="ECO:0000313" key="6">
    <source>
        <dbReference type="EMBL" id="KAJ55446.1"/>
    </source>
</evidence>
<feature type="binding site" evidence="5">
    <location>
        <begin position="110"/>
        <end position="113"/>
    </location>
    <ligand>
        <name>substrate</name>
    </ligand>
</feature>
<keyword evidence="6" id="KW-0489">Methyltransferase</keyword>
<dbReference type="PANTHER" id="PTHR33254">
    <property type="entry name" value="4-HYDROXY-4-METHYL-2-OXOGLUTARATE ALDOLASE 3-RELATED"/>
    <property type="match status" value="1"/>
</dbReference>
<dbReference type="InterPro" id="IPR036704">
    <property type="entry name" value="RraA/RraA-like_sf"/>
</dbReference>
<dbReference type="STRING" id="1454373.ACMU_12170"/>
<dbReference type="EMBL" id="JFKE01000004">
    <property type="protein sequence ID" value="KAJ55446.1"/>
    <property type="molecule type" value="Genomic_DNA"/>
</dbReference>
<dbReference type="CDD" id="cd16841">
    <property type="entry name" value="RraA_family"/>
    <property type="match status" value="1"/>
</dbReference>
<dbReference type="RefSeq" id="WP_035259244.1">
    <property type="nucleotide sequence ID" value="NZ_JFKE01000004.1"/>
</dbReference>
<dbReference type="GO" id="GO:0046872">
    <property type="term" value="F:metal ion binding"/>
    <property type="evidence" value="ECO:0007669"/>
    <property type="project" value="UniProtKB-KW"/>
</dbReference>
<dbReference type="GO" id="GO:0008948">
    <property type="term" value="F:oxaloacetate decarboxylase activity"/>
    <property type="evidence" value="ECO:0007669"/>
    <property type="project" value="TreeGrafter"/>
</dbReference>
<dbReference type="Pfam" id="PF03737">
    <property type="entry name" value="RraA-like"/>
    <property type="match status" value="1"/>
</dbReference>
<keyword evidence="5" id="KW-0479">Metal-binding</keyword>
<evidence type="ECO:0000256" key="5">
    <source>
        <dbReference type="PIRSR" id="PIRSR605493-1"/>
    </source>
</evidence>
<protein>
    <recommendedName>
        <fullName evidence="2">Putative 4-hydroxy-4-methyl-2-oxoglutarate aldolase</fullName>
    </recommendedName>
    <alternativeName>
        <fullName evidence="3">Regulator of ribonuclease activity homolog</fullName>
    </alternativeName>
    <alternativeName>
        <fullName evidence="4">RraA-like protein</fullName>
    </alternativeName>
</protein>
<keyword evidence="7" id="KW-1185">Reference proteome</keyword>
<evidence type="ECO:0000313" key="7">
    <source>
        <dbReference type="Proteomes" id="UP000026249"/>
    </source>
</evidence>